<dbReference type="Pfam" id="PF13193">
    <property type="entry name" value="AMP-binding_C"/>
    <property type="match status" value="1"/>
</dbReference>
<keyword evidence="3" id="KW-0547">Nucleotide-binding</keyword>
<dbReference type="GO" id="GO:0031956">
    <property type="term" value="F:medium-chain fatty acid-CoA ligase activity"/>
    <property type="evidence" value="ECO:0007669"/>
    <property type="project" value="TreeGrafter"/>
</dbReference>
<dbReference type="InterPro" id="IPR025110">
    <property type="entry name" value="AMP-bd_C"/>
</dbReference>
<dbReference type="InterPro" id="IPR042099">
    <property type="entry name" value="ANL_N_sf"/>
</dbReference>
<dbReference type="InterPro" id="IPR045851">
    <property type="entry name" value="AMP-bd_C_sf"/>
</dbReference>
<feature type="domain" description="AMP-dependent synthetase/ligase" evidence="5">
    <location>
        <begin position="31"/>
        <end position="393"/>
    </location>
</feature>
<dbReference type="GO" id="GO:0006631">
    <property type="term" value="P:fatty acid metabolic process"/>
    <property type="evidence" value="ECO:0007669"/>
    <property type="project" value="TreeGrafter"/>
</dbReference>
<dbReference type="EMBL" id="JAAGLQ010000518">
    <property type="protein sequence ID" value="NEA18503.1"/>
    <property type="molecule type" value="Genomic_DNA"/>
</dbReference>
<dbReference type="PANTHER" id="PTHR43201">
    <property type="entry name" value="ACYL-COA SYNTHETASE"/>
    <property type="match status" value="1"/>
</dbReference>
<sequence length="541" mass="58173">MLDGFVPWPTGFADRYRRAGYWRGLSLRQLFADSAGRRPDKTAAVDAHHRVTYAELAEEADRIASGLLALGVRGRDRVVVHLPNRISFLSTVIALAGIGAIPVLALPGHRRDEILHLARASEAVAYIGPDRFQGFDFRALARDVRRDAPGLRHVVIDGQAEEFTPLSELARSGVRELPPVDSSEVALLLLSGGTTGVPKLIPRTHDDYAYNIAACARVVEFDDSGVYLAANPVPHNAALGCPGALGAVLLGGKAVLAANPSPDHVFPLIRDEGVTLTTLVPALALLWAEAARATPIDMSGMIMQVGSSKFGPAAAERVSGSLGCRIANVYGIGEGLITHTRLDDPPEIVFGTEGRPVCPDDEIRIVDADEKDVAVGVTGELLTRGPYTIRGYFAAPEHNRRSFTEDGFYRSGDLARLTEDGNVVIEGRLKDIIHHLGEKVSAEEVEGHVLTYPGVRDTAVVGVPDGDLDERVVVFAVLGDDADGEAAPVTLRSVREHMRARGLASYKMPDEVVVVPDLPRTPVGKIDKNALRASRRERQTV</sequence>
<keyword evidence="4" id="KW-0067">ATP-binding</keyword>
<comment type="similarity">
    <text evidence="1">Belongs to the ATP-dependent AMP-binding enzyme family.</text>
</comment>
<evidence type="ECO:0000256" key="3">
    <source>
        <dbReference type="ARBA" id="ARBA00022741"/>
    </source>
</evidence>
<evidence type="ECO:0000256" key="1">
    <source>
        <dbReference type="ARBA" id="ARBA00006432"/>
    </source>
</evidence>
<evidence type="ECO:0000259" key="6">
    <source>
        <dbReference type="Pfam" id="PF13193"/>
    </source>
</evidence>
<reference evidence="7 8" key="1">
    <citation type="submission" date="2020-01" db="EMBL/GenBank/DDBJ databases">
        <title>Insect and environment-associated Actinomycetes.</title>
        <authorList>
            <person name="Currrie C."/>
            <person name="Chevrette M."/>
            <person name="Carlson C."/>
            <person name="Stubbendieck R."/>
            <person name="Wendt-Pienkowski E."/>
        </authorList>
    </citation>
    <scope>NUCLEOTIDE SEQUENCE [LARGE SCALE GENOMIC DNA]</scope>
    <source>
        <strain evidence="7 8">SID11342</strain>
    </source>
</reference>
<comment type="caution">
    <text evidence="7">The sequence shown here is derived from an EMBL/GenBank/DDBJ whole genome shotgun (WGS) entry which is preliminary data.</text>
</comment>
<protein>
    <submittedName>
        <fullName evidence="7">(2,3-dihydroxybenzoyl)adenylate synthase</fullName>
    </submittedName>
</protein>
<dbReference type="Proteomes" id="UP000471293">
    <property type="component" value="Unassembled WGS sequence"/>
</dbReference>
<gene>
    <name evidence="7" type="ORF">G3I29_23950</name>
</gene>
<dbReference type="PROSITE" id="PS00455">
    <property type="entry name" value="AMP_BINDING"/>
    <property type="match status" value="1"/>
</dbReference>
<evidence type="ECO:0000313" key="8">
    <source>
        <dbReference type="Proteomes" id="UP000471293"/>
    </source>
</evidence>
<evidence type="ECO:0000256" key="2">
    <source>
        <dbReference type="ARBA" id="ARBA00022598"/>
    </source>
</evidence>
<dbReference type="FunFam" id="2.30.38.10:FF:000003">
    <property type="entry name" value="Vibriobactin-specific 2,3-dihydroxybenzoate-AMP ligase"/>
    <property type="match status" value="1"/>
</dbReference>
<dbReference type="Gene3D" id="3.30.300.30">
    <property type="match status" value="1"/>
</dbReference>
<dbReference type="PANTHER" id="PTHR43201:SF5">
    <property type="entry name" value="MEDIUM-CHAIN ACYL-COA LIGASE ACSF2, MITOCHONDRIAL"/>
    <property type="match status" value="1"/>
</dbReference>
<feature type="domain" description="AMP-binding enzyme C-terminal" evidence="6">
    <location>
        <begin position="444"/>
        <end position="525"/>
    </location>
</feature>
<dbReference type="GO" id="GO:0005524">
    <property type="term" value="F:ATP binding"/>
    <property type="evidence" value="ECO:0007669"/>
    <property type="project" value="UniProtKB-KW"/>
</dbReference>
<dbReference type="Pfam" id="PF00501">
    <property type="entry name" value="AMP-binding"/>
    <property type="match status" value="1"/>
</dbReference>
<dbReference type="AlphaFoldDB" id="A0A6N9U905"/>
<evidence type="ECO:0000256" key="4">
    <source>
        <dbReference type="ARBA" id="ARBA00022840"/>
    </source>
</evidence>
<dbReference type="InterPro" id="IPR020845">
    <property type="entry name" value="AMP-binding_CS"/>
</dbReference>
<dbReference type="SUPFAM" id="SSF56801">
    <property type="entry name" value="Acetyl-CoA synthetase-like"/>
    <property type="match status" value="1"/>
</dbReference>
<evidence type="ECO:0000313" key="7">
    <source>
        <dbReference type="EMBL" id="NEA18503.1"/>
    </source>
</evidence>
<name>A0A6N9U905_STRHA</name>
<keyword evidence="2" id="KW-0436">Ligase</keyword>
<dbReference type="Gene3D" id="3.40.50.12780">
    <property type="entry name" value="N-terminal domain of ligase-like"/>
    <property type="match status" value="1"/>
</dbReference>
<organism evidence="7 8">
    <name type="scientific">Streptomyces halstedii</name>
    <dbReference type="NCBI Taxonomy" id="1944"/>
    <lineage>
        <taxon>Bacteria</taxon>
        <taxon>Bacillati</taxon>
        <taxon>Actinomycetota</taxon>
        <taxon>Actinomycetes</taxon>
        <taxon>Kitasatosporales</taxon>
        <taxon>Streptomycetaceae</taxon>
        <taxon>Streptomyces</taxon>
    </lineage>
</organism>
<evidence type="ECO:0000259" key="5">
    <source>
        <dbReference type="Pfam" id="PF00501"/>
    </source>
</evidence>
<proteinExistence type="inferred from homology"/>
<accession>A0A6N9U905</accession>
<dbReference type="RefSeq" id="WP_164347518.1">
    <property type="nucleotide sequence ID" value="NZ_JAAGLQ010000518.1"/>
</dbReference>
<dbReference type="InterPro" id="IPR000873">
    <property type="entry name" value="AMP-dep_synth/lig_dom"/>
</dbReference>